<dbReference type="Proteomes" id="UP000078397">
    <property type="component" value="Unassembled WGS sequence"/>
</dbReference>
<sequence>MARAPCAPSFLLIVHFPLFRDIASLMSTCIQDTSSWAVVTVEGASQSNDKKGHIARHLRLETDRDGPFFARTKENGCYPDESDIDEETDEETHPPTQSTRRRPKDSQMSGHPHLQRKNDL</sequence>
<dbReference type="KEGG" id="pchm:VFPPC_11187"/>
<feature type="compositionally biased region" description="Acidic residues" evidence="1">
    <location>
        <begin position="80"/>
        <end position="90"/>
    </location>
</feature>
<evidence type="ECO:0000313" key="3">
    <source>
        <dbReference type="EMBL" id="OAQ62760.1"/>
    </source>
</evidence>
<feature type="compositionally biased region" description="Basic and acidic residues" evidence="1">
    <location>
        <begin position="63"/>
        <end position="74"/>
    </location>
</feature>
<reference evidence="3 4" key="1">
    <citation type="journal article" date="2016" name="PLoS Pathog.">
        <title>Biosynthesis of antibiotic leucinostatins in bio-control fungus Purpureocillium lilacinum and their inhibition on phytophthora revealed by genome mining.</title>
        <authorList>
            <person name="Wang G."/>
            <person name="Liu Z."/>
            <person name="Lin R."/>
            <person name="Li E."/>
            <person name="Mao Z."/>
            <person name="Ling J."/>
            <person name="Yang Y."/>
            <person name="Yin W.B."/>
            <person name="Xie B."/>
        </authorList>
    </citation>
    <scope>NUCLEOTIDE SEQUENCE [LARGE SCALE GENOMIC DNA]</scope>
    <source>
        <strain evidence="3">170</strain>
    </source>
</reference>
<comment type="caution">
    <text evidence="3">The sequence shown here is derived from an EMBL/GenBank/DDBJ whole genome shotgun (WGS) entry which is preliminary data.</text>
</comment>
<feature type="region of interest" description="Disordered" evidence="1">
    <location>
        <begin position="63"/>
        <end position="120"/>
    </location>
</feature>
<name>A0A179FBS9_METCM</name>
<dbReference type="EMBL" id="LSBJ02000006">
    <property type="protein sequence ID" value="OAQ62760.1"/>
    <property type="molecule type" value="Genomic_DNA"/>
</dbReference>
<gene>
    <name evidence="3" type="ORF">VFPPC_11187</name>
</gene>
<dbReference type="GeneID" id="28853437"/>
<evidence type="ECO:0000313" key="4">
    <source>
        <dbReference type="Proteomes" id="UP000078397"/>
    </source>
</evidence>
<dbReference type="AlphaFoldDB" id="A0A179FBS9"/>
<organism evidence="3 4">
    <name type="scientific">Pochonia chlamydosporia 170</name>
    <dbReference type="NCBI Taxonomy" id="1380566"/>
    <lineage>
        <taxon>Eukaryota</taxon>
        <taxon>Fungi</taxon>
        <taxon>Dikarya</taxon>
        <taxon>Ascomycota</taxon>
        <taxon>Pezizomycotina</taxon>
        <taxon>Sordariomycetes</taxon>
        <taxon>Hypocreomycetidae</taxon>
        <taxon>Hypocreales</taxon>
        <taxon>Clavicipitaceae</taxon>
        <taxon>Pochonia</taxon>
    </lineage>
</organism>
<dbReference type="RefSeq" id="XP_018140340.1">
    <property type="nucleotide sequence ID" value="XM_018289443.1"/>
</dbReference>
<protein>
    <submittedName>
        <fullName evidence="3">Uncharacterized protein</fullName>
    </submittedName>
</protein>
<feature type="signal peptide" evidence="2">
    <location>
        <begin position="1"/>
        <end position="25"/>
    </location>
</feature>
<keyword evidence="2" id="KW-0732">Signal</keyword>
<feature type="chain" id="PRO_5008101561" evidence="2">
    <location>
        <begin position="26"/>
        <end position="120"/>
    </location>
</feature>
<evidence type="ECO:0000256" key="2">
    <source>
        <dbReference type="SAM" id="SignalP"/>
    </source>
</evidence>
<evidence type="ECO:0000256" key="1">
    <source>
        <dbReference type="SAM" id="MobiDB-lite"/>
    </source>
</evidence>
<keyword evidence="4" id="KW-1185">Reference proteome</keyword>
<proteinExistence type="predicted"/>
<accession>A0A179FBS9</accession>